<protein>
    <recommendedName>
        <fullName evidence="14">Riboflavin biosynthesis protein</fullName>
    </recommendedName>
    <domain>
        <recommendedName>
            <fullName evidence="14">Riboflavin kinase</fullName>
            <ecNumber evidence="14">2.7.1.26</ecNumber>
        </recommendedName>
        <alternativeName>
            <fullName evidence="14">Flavokinase</fullName>
        </alternativeName>
    </domain>
    <domain>
        <recommendedName>
            <fullName evidence="14">FMN adenylyltransferase</fullName>
            <ecNumber evidence="14">2.7.7.2</ecNumber>
        </recommendedName>
        <alternativeName>
            <fullName evidence="14">FAD pyrophosphorylase</fullName>
        </alternativeName>
        <alternativeName>
            <fullName evidence="14">FAD synthase</fullName>
        </alternativeName>
    </domain>
</protein>
<dbReference type="InterPro" id="IPR015864">
    <property type="entry name" value="FAD_synthase"/>
</dbReference>
<keyword evidence="11" id="KW-0511">Multifunctional enzyme</keyword>
<keyword evidence="17" id="KW-1185">Reference proteome</keyword>
<comment type="catalytic activity">
    <reaction evidence="12 14">
        <text>riboflavin + ATP = FMN + ADP + H(+)</text>
        <dbReference type="Rhea" id="RHEA:14357"/>
        <dbReference type="ChEBI" id="CHEBI:15378"/>
        <dbReference type="ChEBI" id="CHEBI:30616"/>
        <dbReference type="ChEBI" id="CHEBI:57986"/>
        <dbReference type="ChEBI" id="CHEBI:58210"/>
        <dbReference type="ChEBI" id="CHEBI:456216"/>
        <dbReference type="EC" id="2.7.1.26"/>
    </reaction>
</comment>
<evidence type="ECO:0000256" key="1">
    <source>
        <dbReference type="ARBA" id="ARBA00004726"/>
    </source>
</evidence>
<dbReference type="EC" id="2.7.1.26" evidence="14"/>
<evidence type="ECO:0000256" key="10">
    <source>
        <dbReference type="ARBA" id="ARBA00022840"/>
    </source>
</evidence>
<keyword evidence="9 14" id="KW-0274">FAD</keyword>
<dbReference type="InterPro" id="IPR023465">
    <property type="entry name" value="Riboflavin_kinase_dom_sf"/>
</dbReference>
<evidence type="ECO:0000256" key="5">
    <source>
        <dbReference type="ARBA" id="ARBA00022679"/>
    </source>
</evidence>
<dbReference type="InterPro" id="IPR002606">
    <property type="entry name" value="Riboflavin_kinase_bac"/>
</dbReference>
<sequence length="322" mass="34328">MSGIGALPLETGSHGSAVTIGKFDGVHAGHRAVIDRLKAIAGTQGLTAVVVTFDRHPLALLAPEKCPPFLISAEQKLRLLAETGVDATLVLEFTRDLADLPPEVFVETVLVNGLNARHVLVGRDFRFGAHGAGDVALLTELGTRFGFAVDLIEDVKPDRVRRVSSTWIRELLASGNVRAAGELLGHTPTVRGEVVHGAARGRELGFPTANLSAESEGLIPADGVYAGWLTDGAFRYPAAISVGNNPTFHGVAQKQVEAYVLDRELDLYGHIVEVSFVDRIRGMVAFTGIDPLIVQMRDDVDRIRVLLADPTTHGTSSALPSA</sequence>
<dbReference type="EMBL" id="CP075584">
    <property type="protein sequence ID" value="WBM81417.1"/>
    <property type="molecule type" value="Genomic_DNA"/>
</dbReference>
<proteinExistence type="inferred from homology"/>
<dbReference type="GO" id="GO:0003919">
    <property type="term" value="F:FMN adenylyltransferase activity"/>
    <property type="evidence" value="ECO:0007669"/>
    <property type="project" value="UniProtKB-EC"/>
</dbReference>
<feature type="domain" description="Riboflavin kinase" evidence="15">
    <location>
        <begin position="183"/>
        <end position="308"/>
    </location>
</feature>
<evidence type="ECO:0000313" key="17">
    <source>
        <dbReference type="Proteomes" id="UP001212421"/>
    </source>
</evidence>
<evidence type="ECO:0000256" key="8">
    <source>
        <dbReference type="ARBA" id="ARBA00022777"/>
    </source>
</evidence>
<dbReference type="InterPro" id="IPR014729">
    <property type="entry name" value="Rossmann-like_a/b/a_fold"/>
</dbReference>
<dbReference type="EC" id="2.7.7.2" evidence="14"/>
<evidence type="ECO:0000256" key="14">
    <source>
        <dbReference type="PIRNR" id="PIRNR004491"/>
    </source>
</evidence>
<dbReference type="InterPro" id="IPR023468">
    <property type="entry name" value="Riboflavin_kinase"/>
</dbReference>
<comment type="similarity">
    <text evidence="14">Belongs to the ribF family.</text>
</comment>
<evidence type="ECO:0000256" key="11">
    <source>
        <dbReference type="ARBA" id="ARBA00023268"/>
    </source>
</evidence>
<dbReference type="Gene3D" id="2.40.30.30">
    <property type="entry name" value="Riboflavin kinase-like"/>
    <property type="match status" value="1"/>
</dbReference>
<dbReference type="Pfam" id="PF01687">
    <property type="entry name" value="Flavokinase"/>
    <property type="match status" value="1"/>
</dbReference>
<dbReference type="SUPFAM" id="SSF52374">
    <property type="entry name" value="Nucleotidylyl transferase"/>
    <property type="match status" value="1"/>
</dbReference>
<dbReference type="Proteomes" id="UP001212421">
    <property type="component" value="Chromosome"/>
</dbReference>
<evidence type="ECO:0000256" key="9">
    <source>
        <dbReference type="ARBA" id="ARBA00022827"/>
    </source>
</evidence>
<dbReference type="PIRSF" id="PIRSF004491">
    <property type="entry name" value="FAD_Synth"/>
    <property type="match status" value="1"/>
</dbReference>
<dbReference type="NCBIfam" id="TIGR00125">
    <property type="entry name" value="cyt_tran_rel"/>
    <property type="match status" value="1"/>
</dbReference>
<keyword evidence="6 14" id="KW-0548">Nucleotidyltransferase</keyword>
<evidence type="ECO:0000256" key="2">
    <source>
        <dbReference type="ARBA" id="ARBA00005201"/>
    </source>
</evidence>
<dbReference type="NCBIfam" id="TIGR00083">
    <property type="entry name" value="ribF"/>
    <property type="match status" value="1"/>
</dbReference>
<keyword evidence="7 14" id="KW-0547">Nucleotide-binding</keyword>
<reference evidence="16 17" key="1">
    <citation type="submission" date="2021-05" db="EMBL/GenBank/DDBJ databases">
        <authorList>
            <person name="Kumar R."/>
            <person name="Kumar A."/>
            <person name="Mukhia S."/>
        </authorList>
    </citation>
    <scope>NUCLEOTIDE SEQUENCE [LARGE SCALE GENOMIC DNA]</scope>
    <source>
        <strain evidence="16 17">ERMR7:08</strain>
    </source>
</reference>
<name>A0ABY7NHF9_9MICO</name>
<gene>
    <name evidence="16" type="ORF">KIV56_05280</name>
</gene>
<comment type="pathway">
    <text evidence="2 14">Cofactor biosynthesis; FMN biosynthesis; FMN from riboflavin (ATP route): step 1/1.</text>
</comment>
<dbReference type="Gene3D" id="3.40.50.620">
    <property type="entry name" value="HUPs"/>
    <property type="match status" value="1"/>
</dbReference>
<organism evidence="16 17">
    <name type="scientific">Cryobacterium breve</name>
    <dbReference type="NCBI Taxonomy" id="1259258"/>
    <lineage>
        <taxon>Bacteria</taxon>
        <taxon>Bacillati</taxon>
        <taxon>Actinomycetota</taxon>
        <taxon>Actinomycetes</taxon>
        <taxon>Micrococcales</taxon>
        <taxon>Microbacteriaceae</taxon>
        <taxon>Cryobacterium</taxon>
    </lineage>
</organism>
<dbReference type="PANTHER" id="PTHR22749">
    <property type="entry name" value="RIBOFLAVIN KINASE/FMN ADENYLYLTRANSFERASE"/>
    <property type="match status" value="1"/>
</dbReference>
<evidence type="ECO:0000256" key="12">
    <source>
        <dbReference type="ARBA" id="ARBA00047880"/>
    </source>
</evidence>
<keyword evidence="8 14" id="KW-0418">Kinase</keyword>
<keyword evidence="5 14" id="KW-0808">Transferase</keyword>
<dbReference type="Pfam" id="PF06574">
    <property type="entry name" value="FAD_syn"/>
    <property type="match status" value="1"/>
</dbReference>
<comment type="catalytic activity">
    <reaction evidence="13 14">
        <text>FMN + ATP + H(+) = FAD + diphosphate</text>
        <dbReference type="Rhea" id="RHEA:17237"/>
        <dbReference type="ChEBI" id="CHEBI:15378"/>
        <dbReference type="ChEBI" id="CHEBI:30616"/>
        <dbReference type="ChEBI" id="CHEBI:33019"/>
        <dbReference type="ChEBI" id="CHEBI:57692"/>
        <dbReference type="ChEBI" id="CHEBI:58210"/>
        <dbReference type="EC" id="2.7.7.2"/>
    </reaction>
</comment>
<dbReference type="PANTHER" id="PTHR22749:SF6">
    <property type="entry name" value="RIBOFLAVIN KINASE"/>
    <property type="match status" value="1"/>
</dbReference>
<evidence type="ECO:0000256" key="13">
    <source>
        <dbReference type="ARBA" id="ARBA00049494"/>
    </source>
</evidence>
<evidence type="ECO:0000313" key="16">
    <source>
        <dbReference type="EMBL" id="WBM81417.1"/>
    </source>
</evidence>
<dbReference type="SUPFAM" id="SSF82114">
    <property type="entry name" value="Riboflavin kinase-like"/>
    <property type="match status" value="1"/>
</dbReference>
<comment type="pathway">
    <text evidence="1 14">Cofactor biosynthesis; FAD biosynthesis; FAD from FMN: step 1/1.</text>
</comment>
<keyword evidence="10 14" id="KW-0067">ATP-binding</keyword>
<dbReference type="InterPro" id="IPR004821">
    <property type="entry name" value="Cyt_trans-like"/>
</dbReference>
<dbReference type="CDD" id="cd02064">
    <property type="entry name" value="FAD_synthetase_N"/>
    <property type="match status" value="1"/>
</dbReference>
<keyword evidence="3 14" id="KW-0285">Flavoprotein</keyword>
<keyword evidence="4 14" id="KW-0288">FMN</keyword>
<evidence type="ECO:0000256" key="4">
    <source>
        <dbReference type="ARBA" id="ARBA00022643"/>
    </source>
</evidence>
<dbReference type="SMART" id="SM00904">
    <property type="entry name" value="Flavokinase"/>
    <property type="match status" value="1"/>
</dbReference>
<accession>A0ABY7NHF9</accession>
<dbReference type="NCBIfam" id="NF004160">
    <property type="entry name" value="PRK05627.1-3"/>
    <property type="match status" value="1"/>
</dbReference>
<dbReference type="GO" id="GO:0008531">
    <property type="term" value="F:riboflavin kinase activity"/>
    <property type="evidence" value="ECO:0007669"/>
    <property type="project" value="UniProtKB-EC"/>
</dbReference>
<dbReference type="InterPro" id="IPR015865">
    <property type="entry name" value="Riboflavin_kinase_bac/euk"/>
</dbReference>
<evidence type="ECO:0000256" key="7">
    <source>
        <dbReference type="ARBA" id="ARBA00022741"/>
    </source>
</evidence>
<evidence type="ECO:0000256" key="3">
    <source>
        <dbReference type="ARBA" id="ARBA00022630"/>
    </source>
</evidence>
<evidence type="ECO:0000259" key="15">
    <source>
        <dbReference type="SMART" id="SM00904"/>
    </source>
</evidence>
<evidence type="ECO:0000256" key="6">
    <source>
        <dbReference type="ARBA" id="ARBA00022695"/>
    </source>
</evidence>